<accession>A0AAN6MQC2</accession>
<feature type="region of interest" description="Disordered" evidence="1">
    <location>
        <begin position="187"/>
        <end position="242"/>
    </location>
</feature>
<dbReference type="Proteomes" id="UP001303889">
    <property type="component" value="Unassembled WGS sequence"/>
</dbReference>
<dbReference type="AlphaFoldDB" id="A0AAN6MQC2"/>
<comment type="caution">
    <text evidence="2">The sequence shown here is derived from an EMBL/GenBank/DDBJ whole genome shotgun (WGS) entry which is preliminary data.</text>
</comment>
<evidence type="ECO:0000313" key="2">
    <source>
        <dbReference type="EMBL" id="KAK3904077.1"/>
    </source>
</evidence>
<name>A0AAN6MQC2_9PEZI</name>
<reference evidence="2" key="1">
    <citation type="journal article" date="2023" name="Mol. Phylogenet. Evol.">
        <title>Genome-scale phylogeny and comparative genomics of the fungal order Sordariales.</title>
        <authorList>
            <person name="Hensen N."/>
            <person name="Bonometti L."/>
            <person name="Westerberg I."/>
            <person name="Brannstrom I.O."/>
            <person name="Guillou S."/>
            <person name="Cros-Aarteil S."/>
            <person name="Calhoun S."/>
            <person name="Haridas S."/>
            <person name="Kuo A."/>
            <person name="Mondo S."/>
            <person name="Pangilinan J."/>
            <person name="Riley R."/>
            <person name="LaButti K."/>
            <person name="Andreopoulos B."/>
            <person name="Lipzen A."/>
            <person name="Chen C."/>
            <person name="Yan M."/>
            <person name="Daum C."/>
            <person name="Ng V."/>
            <person name="Clum A."/>
            <person name="Steindorff A."/>
            <person name="Ohm R.A."/>
            <person name="Martin F."/>
            <person name="Silar P."/>
            <person name="Natvig D.O."/>
            <person name="Lalanne C."/>
            <person name="Gautier V."/>
            <person name="Ament-Velasquez S.L."/>
            <person name="Kruys A."/>
            <person name="Hutchinson M.I."/>
            <person name="Powell A.J."/>
            <person name="Barry K."/>
            <person name="Miller A.N."/>
            <person name="Grigoriev I.V."/>
            <person name="Debuchy R."/>
            <person name="Gladieux P."/>
            <person name="Hiltunen Thoren M."/>
            <person name="Johannesson H."/>
        </authorList>
    </citation>
    <scope>NUCLEOTIDE SEQUENCE</scope>
    <source>
        <strain evidence="2">CBS 103.79</strain>
    </source>
</reference>
<reference evidence="2" key="2">
    <citation type="submission" date="2023-05" db="EMBL/GenBank/DDBJ databases">
        <authorList>
            <consortium name="Lawrence Berkeley National Laboratory"/>
            <person name="Steindorff A."/>
            <person name="Hensen N."/>
            <person name="Bonometti L."/>
            <person name="Westerberg I."/>
            <person name="Brannstrom I.O."/>
            <person name="Guillou S."/>
            <person name="Cros-Aarteil S."/>
            <person name="Calhoun S."/>
            <person name="Haridas S."/>
            <person name="Kuo A."/>
            <person name="Mondo S."/>
            <person name="Pangilinan J."/>
            <person name="Riley R."/>
            <person name="Labutti K."/>
            <person name="Andreopoulos B."/>
            <person name="Lipzen A."/>
            <person name="Chen C."/>
            <person name="Yanf M."/>
            <person name="Daum C."/>
            <person name="Ng V."/>
            <person name="Clum A."/>
            <person name="Ohm R."/>
            <person name="Martin F."/>
            <person name="Silar P."/>
            <person name="Natvig D."/>
            <person name="Lalanne C."/>
            <person name="Gautier V."/>
            <person name="Ament-Velasquez S.L."/>
            <person name="Kruys A."/>
            <person name="Hutchinson M.I."/>
            <person name="Powell A.J."/>
            <person name="Barry K."/>
            <person name="Miller A.N."/>
            <person name="Grigoriev I.V."/>
            <person name="Debuchy R."/>
            <person name="Gladieux P."/>
            <person name="Thoren M.H."/>
            <person name="Johannesson H."/>
        </authorList>
    </citation>
    <scope>NUCLEOTIDE SEQUENCE</scope>
    <source>
        <strain evidence="2">CBS 103.79</strain>
    </source>
</reference>
<feature type="region of interest" description="Disordered" evidence="1">
    <location>
        <begin position="126"/>
        <end position="158"/>
    </location>
</feature>
<evidence type="ECO:0000256" key="1">
    <source>
        <dbReference type="SAM" id="MobiDB-lite"/>
    </source>
</evidence>
<feature type="non-terminal residue" evidence="2">
    <location>
        <position position="1"/>
    </location>
</feature>
<feature type="compositionally biased region" description="Pro residues" evidence="1">
    <location>
        <begin position="209"/>
        <end position="218"/>
    </location>
</feature>
<gene>
    <name evidence="2" type="ORF">C8A05DRAFT_14020</name>
</gene>
<evidence type="ECO:0000313" key="3">
    <source>
        <dbReference type="Proteomes" id="UP001303889"/>
    </source>
</evidence>
<feature type="compositionally biased region" description="Polar residues" evidence="1">
    <location>
        <begin position="126"/>
        <end position="155"/>
    </location>
</feature>
<feature type="compositionally biased region" description="Polar residues" evidence="1">
    <location>
        <begin position="219"/>
        <end position="232"/>
    </location>
</feature>
<proteinExistence type="predicted"/>
<organism evidence="2 3">
    <name type="scientific">Staphylotrichum tortipilum</name>
    <dbReference type="NCBI Taxonomy" id="2831512"/>
    <lineage>
        <taxon>Eukaryota</taxon>
        <taxon>Fungi</taxon>
        <taxon>Dikarya</taxon>
        <taxon>Ascomycota</taxon>
        <taxon>Pezizomycotina</taxon>
        <taxon>Sordariomycetes</taxon>
        <taxon>Sordariomycetidae</taxon>
        <taxon>Sordariales</taxon>
        <taxon>Chaetomiaceae</taxon>
        <taxon>Staphylotrichum</taxon>
    </lineage>
</organism>
<keyword evidence="3" id="KW-1185">Reference proteome</keyword>
<feature type="region of interest" description="Disordered" evidence="1">
    <location>
        <begin position="36"/>
        <end position="77"/>
    </location>
</feature>
<dbReference type="EMBL" id="MU855415">
    <property type="protein sequence ID" value="KAK3904077.1"/>
    <property type="molecule type" value="Genomic_DNA"/>
</dbReference>
<protein>
    <submittedName>
        <fullName evidence="2">Uncharacterized protein</fullName>
    </submittedName>
</protein>
<sequence>EREEHALRRKCEDLRLTLESRTRELSQSQELYSKLKQRVLHSQAHEVPPSVSRSRTPIQPADVANPRQGQAQSQLPRPVLPVAARSGASSYFPASPTCAKARPASAALPEWNRPCADHLRAEVPATPSSNIPLRNPRSSAFLSTPRTGVGTTAPTPGSARFHQAGTASRINVATDTGAFSTATAGATSLRRSMSGMDLELARPALGLPPVTPSGPPRASPQSAPRQQTSQNFELPGPILRRP</sequence>